<dbReference type="SUPFAM" id="SSF51430">
    <property type="entry name" value="NAD(P)-linked oxidoreductase"/>
    <property type="match status" value="1"/>
</dbReference>
<dbReference type="PROSITE" id="PS00062">
    <property type="entry name" value="ALDOKETO_REDUCTASE_2"/>
    <property type="match status" value="1"/>
</dbReference>
<dbReference type="PANTHER" id="PTHR43364">
    <property type="entry name" value="NADH-SPECIFIC METHYLGLYOXAL REDUCTASE-RELATED"/>
    <property type="match status" value="1"/>
</dbReference>
<feature type="domain" description="NADP-dependent oxidoreductase" evidence="2">
    <location>
        <begin position="12"/>
        <end position="294"/>
    </location>
</feature>
<dbReference type="PANTHER" id="PTHR43364:SF4">
    <property type="entry name" value="NAD(P)-LINKED OXIDOREDUCTASE SUPERFAMILY PROTEIN"/>
    <property type="match status" value="1"/>
</dbReference>
<evidence type="ECO:0000313" key="4">
    <source>
        <dbReference type="Proteomes" id="UP000048949"/>
    </source>
</evidence>
<keyword evidence="4" id="KW-1185">Reference proteome</keyword>
<dbReference type="RefSeq" id="WP_048599318.1">
    <property type="nucleotide sequence ID" value="NZ_CBFHGK010000016.1"/>
</dbReference>
<dbReference type="AlphaFoldDB" id="A0A0U1NMC7"/>
<name>A0A0U1NMC7_9RHOB</name>
<evidence type="ECO:0000313" key="3">
    <source>
        <dbReference type="EMBL" id="CRK75896.1"/>
    </source>
</evidence>
<accession>A0A0U1NMC7</accession>
<organism evidence="3 4">
    <name type="scientific">Nereida ignava</name>
    <dbReference type="NCBI Taxonomy" id="282199"/>
    <lineage>
        <taxon>Bacteria</taxon>
        <taxon>Pseudomonadati</taxon>
        <taxon>Pseudomonadota</taxon>
        <taxon>Alphaproteobacteria</taxon>
        <taxon>Rhodobacterales</taxon>
        <taxon>Roseobacteraceae</taxon>
        <taxon>Nereida</taxon>
    </lineage>
</organism>
<dbReference type="InterPro" id="IPR018170">
    <property type="entry name" value="Aldo/ket_reductase_CS"/>
</dbReference>
<keyword evidence="1 3" id="KW-0560">Oxidoreductase</keyword>
<dbReference type="EMBL" id="CVQV01000010">
    <property type="protein sequence ID" value="CRK75896.1"/>
    <property type="molecule type" value="Genomic_DNA"/>
</dbReference>
<proteinExistence type="predicted"/>
<dbReference type="InterPro" id="IPR050523">
    <property type="entry name" value="AKR_Detox_Biosynth"/>
</dbReference>
<sequence>MLSTQNATPISPLCFGCMQFGGTADEANSRAMYDACRTAGINFFDTAHLYTGGVSEEFLGAFAASERDDLYIATKAGYTGGSTASNIFTTFDISRQRLGMDMVDALYLHRWDDNTPLEETFEALATLQADGKIRHIGVSNFAAWQVMKAQAVAQKLGTKIDMFQPMYSLVKRQAEVEILPMAQAEGIAIVPYSPLGGGLLTGKYSTGAQGRLSTDERYAARYGQEWMYQTAADLAALAEEMGHAPASLAVAWAARHSGVTAPIISARNAEQLAPSLAALKISLSDKDYARIAALSPTPAPATDRLEEA</sequence>
<dbReference type="GO" id="GO:0005829">
    <property type="term" value="C:cytosol"/>
    <property type="evidence" value="ECO:0007669"/>
    <property type="project" value="TreeGrafter"/>
</dbReference>
<dbReference type="Proteomes" id="UP000048949">
    <property type="component" value="Unassembled WGS sequence"/>
</dbReference>
<dbReference type="InterPro" id="IPR023210">
    <property type="entry name" value="NADP_OxRdtase_dom"/>
</dbReference>
<gene>
    <name evidence="3" type="primary">gpr</name>
    <name evidence="3" type="ORF">NIG5292_01952</name>
</gene>
<dbReference type="Gene3D" id="3.20.20.100">
    <property type="entry name" value="NADP-dependent oxidoreductase domain"/>
    <property type="match status" value="1"/>
</dbReference>
<dbReference type="EC" id="1.1.1.-" evidence="3"/>
<dbReference type="Pfam" id="PF00248">
    <property type="entry name" value="Aldo_ket_red"/>
    <property type="match status" value="1"/>
</dbReference>
<reference evidence="3 4" key="1">
    <citation type="submission" date="2015-04" db="EMBL/GenBank/DDBJ databases">
        <authorList>
            <person name="Syromyatnikov M.Y."/>
            <person name="Popov V.N."/>
        </authorList>
    </citation>
    <scope>NUCLEOTIDE SEQUENCE [LARGE SCALE GENOMIC DNA]</scope>
    <source>
        <strain evidence="3 4">CECT 5292</strain>
    </source>
</reference>
<dbReference type="InterPro" id="IPR036812">
    <property type="entry name" value="NAD(P)_OxRdtase_dom_sf"/>
</dbReference>
<protein>
    <submittedName>
        <fullName evidence="3">L-glyceraldehyde 3-phosphate reductase</fullName>
        <ecNumber evidence="3">1.1.1.-</ecNumber>
    </submittedName>
</protein>
<dbReference type="STRING" id="282199.GCA_001049735_01951"/>
<evidence type="ECO:0000259" key="2">
    <source>
        <dbReference type="Pfam" id="PF00248"/>
    </source>
</evidence>
<evidence type="ECO:0000256" key="1">
    <source>
        <dbReference type="ARBA" id="ARBA00023002"/>
    </source>
</evidence>
<dbReference type="OrthoDB" id="9803483at2"/>
<dbReference type="GO" id="GO:0016491">
    <property type="term" value="F:oxidoreductase activity"/>
    <property type="evidence" value="ECO:0007669"/>
    <property type="project" value="UniProtKB-KW"/>
</dbReference>